<accession>A0A5B7HKW9</accession>
<comment type="caution">
    <text evidence="1">The sequence shown here is derived from an EMBL/GenBank/DDBJ whole genome shotgun (WGS) entry which is preliminary data.</text>
</comment>
<organism evidence="1 2">
    <name type="scientific">Portunus trituberculatus</name>
    <name type="common">Swimming crab</name>
    <name type="synonym">Neptunus trituberculatus</name>
    <dbReference type="NCBI Taxonomy" id="210409"/>
    <lineage>
        <taxon>Eukaryota</taxon>
        <taxon>Metazoa</taxon>
        <taxon>Ecdysozoa</taxon>
        <taxon>Arthropoda</taxon>
        <taxon>Crustacea</taxon>
        <taxon>Multicrustacea</taxon>
        <taxon>Malacostraca</taxon>
        <taxon>Eumalacostraca</taxon>
        <taxon>Eucarida</taxon>
        <taxon>Decapoda</taxon>
        <taxon>Pleocyemata</taxon>
        <taxon>Brachyura</taxon>
        <taxon>Eubrachyura</taxon>
        <taxon>Portunoidea</taxon>
        <taxon>Portunidae</taxon>
        <taxon>Portuninae</taxon>
        <taxon>Portunus</taxon>
    </lineage>
</organism>
<dbReference type="EMBL" id="VSRR010036938">
    <property type="protein sequence ID" value="MPC73511.1"/>
    <property type="molecule type" value="Genomic_DNA"/>
</dbReference>
<evidence type="ECO:0000313" key="1">
    <source>
        <dbReference type="EMBL" id="MPC73511.1"/>
    </source>
</evidence>
<name>A0A5B7HKW9_PORTR</name>
<keyword evidence="2" id="KW-1185">Reference proteome</keyword>
<protein>
    <submittedName>
        <fullName evidence="1">Uncharacterized protein</fullName>
    </submittedName>
</protein>
<sequence>MMTAVQGDGSGVVETVCLVVEVGPLETKGVGKVKEGAEFLAVVAVGEDNGDDGMRCEGAALTRDKMVVEVPGKGYIVCTSQRGESRSLH</sequence>
<dbReference type="Proteomes" id="UP000324222">
    <property type="component" value="Unassembled WGS sequence"/>
</dbReference>
<proteinExistence type="predicted"/>
<dbReference type="AlphaFoldDB" id="A0A5B7HKW9"/>
<evidence type="ECO:0000313" key="2">
    <source>
        <dbReference type="Proteomes" id="UP000324222"/>
    </source>
</evidence>
<reference evidence="1 2" key="1">
    <citation type="submission" date="2019-05" db="EMBL/GenBank/DDBJ databases">
        <title>Another draft genome of Portunus trituberculatus and its Hox gene families provides insights of decapod evolution.</title>
        <authorList>
            <person name="Jeong J.-H."/>
            <person name="Song I."/>
            <person name="Kim S."/>
            <person name="Choi T."/>
            <person name="Kim D."/>
            <person name="Ryu S."/>
            <person name="Kim W."/>
        </authorList>
    </citation>
    <scope>NUCLEOTIDE SEQUENCE [LARGE SCALE GENOMIC DNA]</scope>
    <source>
        <tissue evidence="1">Muscle</tissue>
    </source>
</reference>
<gene>
    <name evidence="1" type="ORF">E2C01_067843</name>
</gene>